<dbReference type="PANTHER" id="PTHR36440">
    <property type="entry name" value="PUTATIVE (AFU_ORTHOLOGUE AFUA_8G07350)-RELATED"/>
    <property type="match status" value="1"/>
</dbReference>
<feature type="domain" description="Cupin type-2" evidence="1">
    <location>
        <begin position="45"/>
        <end position="112"/>
    </location>
</feature>
<dbReference type="PANTHER" id="PTHR36440:SF1">
    <property type="entry name" value="PUTATIVE (AFU_ORTHOLOGUE AFUA_8G07350)-RELATED"/>
    <property type="match status" value="1"/>
</dbReference>
<sequence>MSMPLVRNPGEGTTYTYYDTVQEQVVSHTETGGAVTVARLVMRQQDAPPLHSHSREDESWVVLAGRVRFWVGSTSLDECEVHEAVEGAYVFGPRFVPHTFQPITETAQVLVINNPGAVEEYFRSVGAADGRHDEDHVDMLTRYGLTLFGPPPVPKGDPRHPER</sequence>
<dbReference type="InterPro" id="IPR014710">
    <property type="entry name" value="RmlC-like_jellyroll"/>
</dbReference>
<evidence type="ECO:0000313" key="3">
    <source>
        <dbReference type="Proteomes" id="UP000198614"/>
    </source>
</evidence>
<dbReference type="Pfam" id="PF07883">
    <property type="entry name" value="Cupin_2"/>
    <property type="match status" value="1"/>
</dbReference>
<dbReference type="SUPFAM" id="SSF51182">
    <property type="entry name" value="RmlC-like cupins"/>
    <property type="match status" value="1"/>
</dbReference>
<evidence type="ECO:0000259" key="1">
    <source>
        <dbReference type="Pfam" id="PF07883"/>
    </source>
</evidence>
<dbReference type="AlphaFoldDB" id="A0A1G7BAW5"/>
<reference evidence="2 3" key="1">
    <citation type="submission" date="2016-10" db="EMBL/GenBank/DDBJ databases">
        <authorList>
            <person name="de Groot N.N."/>
        </authorList>
    </citation>
    <scope>NUCLEOTIDE SEQUENCE [LARGE SCALE GENOMIC DNA]</scope>
    <source>
        <strain evidence="2 3">CGMCC 4.1859</strain>
    </source>
</reference>
<dbReference type="OrthoDB" id="9791637at2"/>
<evidence type="ECO:0000313" key="2">
    <source>
        <dbReference type="EMBL" id="SDE23476.1"/>
    </source>
</evidence>
<organism evidence="2 3">
    <name type="scientific">Streptomyces griseoaurantiacus</name>
    <dbReference type="NCBI Taxonomy" id="68213"/>
    <lineage>
        <taxon>Bacteria</taxon>
        <taxon>Bacillati</taxon>
        <taxon>Actinomycetota</taxon>
        <taxon>Actinomycetes</taxon>
        <taxon>Kitasatosporales</taxon>
        <taxon>Streptomycetaceae</taxon>
        <taxon>Streptomyces</taxon>
        <taxon>Streptomyces aurantiacus group</taxon>
    </lineage>
</organism>
<dbReference type="EMBL" id="FNAX01000001">
    <property type="protein sequence ID" value="SDE23476.1"/>
    <property type="molecule type" value="Genomic_DNA"/>
</dbReference>
<gene>
    <name evidence="2" type="ORF">SAMN05216260_1013</name>
</gene>
<protein>
    <submittedName>
        <fullName evidence="2">Cupin domain-containing protein</fullName>
    </submittedName>
</protein>
<dbReference type="InterPro" id="IPR011051">
    <property type="entry name" value="RmlC_Cupin_sf"/>
</dbReference>
<dbReference type="InterPro" id="IPR013096">
    <property type="entry name" value="Cupin_2"/>
</dbReference>
<proteinExistence type="predicted"/>
<dbReference type="Proteomes" id="UP000198614">
    <property type="component" value="Unassembled WGS sequence"/>
</dbReference>
<dbReference type="Gene3D" id="2.60.120.10">
    <property type="entry name" value="Jelly Rolls"/>
    <property type="match status" value="1"/>
</dbReference>
<dbReference type="InterPro" id="IPR053146">
    <property type="entry name" value="QDO-like"/>
</dbReference>
<name>A0A1G7BAW5_9ACTN</name>
<accession>A0A1G7BAW5</accession>